<feature type="domain" description="Glycosyl hydrolase family 32 N-terminal" evidence="5">
    <location>
        <begin position="537"/>
        <end position="845"/>
    </location>
</feature>
<dbReference type="SUPFAM" id="SSF49899">
    <property type="entry name" value="Concanavalin A-like lectins/glucanases"/>
    <property type="match status" value="1"/>
</dbReference>
<keyword evidence="3 7" id="KW-0326">Glycosidase</keyword>
<name>A0AAW8F6L3_9ACTN</name>
<reference evidence="7" key="1">
    <citation type="submission" date="2023-07" db="EMBL/GenBank/DDBJ databases">
        <title>Comparative genomics of wheat-associated soil bacteria to identify genetic determinants of phenazine resistance.</title>
        <authorList>
            <person name="Mouncey N."/>
        </authorList>
    </citation>
    <scope>NUCLEOTIDE SEQUENCE</scope>
    <source>
        <strain evidence="7">V4I22</strain>
    </source>
</reference>
<protein>
    <submittedName>
        <fullName evidence="7">Levanase</fullName>
        <ecNumber evidence="7">3.2.1.65</ecNumber>
    </submittedName>
</protein>
<dbReference type="InterPro" id="IPR023296">
    <property type="entry name" value="Glyco_hydro_beta-prop_sf"/>
</dbReference>
<dbReference type="EMBL" id="JAUSZV010000005">
    <property type="protein sequence ID" value="MDQ0905148.1"/>
    <property type="molecule type" value="Genomic_DNA"/>
</dbReference>
<feature type="signal peptide" evidence="4">
    <location>
        <begin position="1"/>
        <end position="30"/>
    </location>
</feature>
<sequence>MSVSRRTLLLAGGTAATLLPLGGILPAAQAATPSAAGATPAATPIPDLIPVTGTWTRTSDGGQKATAGRRGPALALSEQQLAAKGAYAACVTPQSSSSVGALVFRAALDGSTGYAVALDPGRSRIRLYDLAGGDTLATAPLPGAQAGKPYDLEVAVDGPELTVHVDGKRLLHTEDHRHDTGSVGLLAQDGTVTFGPPSLSSVTTNLTGWTTSGGTWTPSPLGWRAAPAQGATARAITTTKAYDTALQADLLLHDASAIASLLVRTDATATHGYGIQVDADQGRLRLYRIDGNVTLGTYATTIKAGTVYRLRVEAEHDELRVHWQTNFLSPDGYSPVITAQDSTHTKGRLAVTTSAGAVSFENIAAADLATGLQGWTARSGTWTPDLRGIRGENGLRTAPFADGELVARADITPGGPSSSAGLVLRASANGSGGYEARLEAGRNAIVLLDRSSGARLAHASGPVRRIASGGTYRVEARATGRTIEVYVDGVRALKTRVSRTKGAAFGTAAAHGASYFQNVEVHSTADYFTEPYRPTYHYSQLRGSTSDPNGLVYYDGEYHLFHQDQGRWAHAVSTDLVHWQALPIALPWNEYGNCWSGSAIVDADDTSGLFDGGSGLIAYYTSYHPDKPGGNAGVRIAYSKDKGRSWQWHGGSTPAVQNPGGPDAGWTFRDPKVIRDEAHDQWLMAVSGGDHIRFFTSTDLLTWTQVSSFGYGDWATPGVWECPDFFPLPVDGDKDKVKWVLTLSTGAVRATNGSAAQYFTGEWNGTGFTPDQKAGTVLRADSGRDYYAAMSFYGLPDDRRVWLGWMSNWDYPFSAPTGAWNGQLSTPRELTLTATADGVRLAQRPVPELVTLRTSTTTREDLAVGPDSANPLAGVRGVAYEIEAEITLGTATEIGFRLRTDDDRHTTVGYDAEAQELFVDRSASGLSDFTQYFAGRTTAPMKTTGGRVTLRVFVDSSSVEAFGADGQAAVTSLIFPGPDAEGMAFYAKGGTAHVESLKVHRLDSTFRLVDRVKPLVAAPTGGEFRSDLGKLTITPAGRWSTDSAGRAASGAGRAASFDKDSNAISARTAADLDLTTLVRLGGPDPDTGGALSLLWRASSDATDAYCLNIDPDLRVIRLVAKTNGYFDDGAALARVPALVRRGTTYPVRILTEGHRIQVFLNGTRIIDVTDTTYADGHIALNVFGGRAAYQDTYAKEL</sequence>
<accession>A0AAW8F6L3</accession>
<evidence type="ECO:0000256" key="2">
    <source>
        <dbReference type="ARBA" id="ARBA00022801"/>
    </source>
</evidence>
<dbReference type="PANTHER" id="PTHR42800:SF1">
    <property type="entry name" value="EXOINULINASE INUD (AFU_ORTHOLOGUE AFUA_5G00480)"/>
    <property type="match status" value="1"/>
</dbReference>
<dbReference type="Gene3D" id="2.115.10.20">
    <property type="entry name" value="Glycosyl hydrolase domain, family 43"/>
    <property type="match status" value="1"/>
</dbReference>
<evidence type="ECO:0000313" key="8">
    <source>
        <dbReference type="Proteomes" id="UP001234216"/>
    </source>
</evidence>
<dbReference type="GO" id="GO:0005737">
    <property type="term" value="C:cytoplasm"/>
    <property type="evidence" value="ECO:0007669"/>
    <property type="project" value="TreeGrafter"/>
</dbReference>
<keyword evidence="2 7" id="KW-0378">Hydrolase</keyword>
<gene>
    <name evidence="7" type="ORF">QFZ22_001133</name>
</gene>
<keyword evidence="4" id="KW-0732">Signal</keyword>
<dbReference type="Proteomes" id="UP001234216">
    <property type="component" value="Unassembled WGS sequence"/>
</dbReference>
<evidence type="ECO:0000256" key="1">
    <source>
        <dbReference type="ARBA" id="ARBA00009902"/>
    </source>
</evidence>
<proteinExistence type="inferred from homology"/>
<dbReference type="PANTHER" id="PTHR42800">
    <property type="entry name" value="EXOINULINASE INUD (AFU_ORTHOLOGUE AFUA_5G00480)"/>
    <property type="match status" value="1"/>
</dbReference>
<dbReference type="EC" id="3.2.1.65" evidence="7"/>
<dbReference type="PROSITE" id="PS51318">
    <property type="entry name" value="TAT"/>
    <property type="match status" value="1"/>
</dbReference>
<dbReference type="RefSeq" id="WP_306972677.1">
    <property type="nucleotide sequence ID" value="NZ_JAUSZV010000005.1"/>
</dbReference>
<dbReference type="SUPFAM" id="SSF75005">
    <property type="entry name" value="Arabinanase/levansucrase/invertase"/>
    <property type="match status" value="1"/>
</dbReference>
<dbReference type="GO" id="GO:0004575">
    <property type="term" value="F:sucrose alpha-glucosidase activity"/>
    <property type="evidence" value="ECO:0007669"/>
    <property type="project" value="TreeGrafter"/>
</dbReference>
<feature type="chain" id="PRO_5043611494" evidence="4">
    <location>
        <begin position="31"/>
        <end position="1197"/>
    </location>
</feature>
<dbReference type="Pfam" id="PF08244">
    <property type="entry name" value="Glyco_hydro_32C"/>
    <property type="match status" value="1"/>
</dbReference>
<dbReference type="AlphaFoldDB" id="A0AAW8F6L3"/>
<evidence type="ECO:0000256" key="3">
    <source>
        <dbReference type="ARBA" id="ARBA00023295"/>
    </source>
</evidence>
<dbReference type="GO" id="GO:0005987">
    <property type="term" value="P:sucrose catabolic process"/>
    <property type="evidence" value="ECO:0007669"/>
    <property type="project" value="TreeGrafter"/>
</dbReference>
<dbReference type="SMART" id="SM00640">
    <property type="entry name" value="Glyco_32"/>
    <property type="match status" value="1"/>
</dbReference>
<dbReference type="CDD" id="cd18622">
    <property type="entry name" value="GH32_Inu-like"/>
    <property type="match status" value="1"/>
</dbReference>
<evidence type="ECO:0000256" key="4">
    <source>
        <dbReference type="SAM" id="SignalP"/>
    </source>
</evidence>
<evidence type="ECO:0000313" key="7">
    <source>
        <dbReference type="EMBL" id="MDQ0905148.1"/>
    </source>
</evidence>
<dbReference type="InterPro" id="IPR001362">
    <property type="entry name" value="Glyco_hydro_32"/>
</dbReference>
<feature type="domain" description="Glycosyl hydrolase family 32 C-terminal" evidence="6">
    <location>
        <begin position="848"/>
        <end position="1000"/>
    </location>
</feature>
<dbReference type="GO" id="GO:0031219">
    <property type="term" value="F:levanase activity"/>
    <property type="evidence" value="ECO:0007669"/>
    <property type="project" value="UniProtKB-EC"/>
</dbReference>
<dbReference type="InterPro" id="IPR006311">
    <property type="entry name" value="TAT_signal"/>
</dbReference>
<dbReference type="Pfam" id="PF00251">
    <property type="entry name" value="Glyco_hydro_32N"/>
    <property type="match status" value="1"/>
</dbReference>
<evidence type="ECO:0000259" key="5">
    <source>
        <dbReference type="Pfam" id="PF00251"/>
    </source>
</evidence>
<dbReference type="InterPro" id="IPR013148">
    <property type="entry name" value="Glyco_hydro_32_N"/>
</dbReference>
<evidence type="ECO:0000259" key="6">
    <source>
        <dbReference type="Pfam" id="PF08244"/>
    </source>
</evidence>
<dbReference type="Gene3D" id="2.60.120.560">
    <property type="entry name" value="Exo-inulinase, domain 1"/>
    <property type="match status" value="5"/>
</dbReference>
<comment type="similarity">
    <text evidence="1">Belongs to the glycosyl hydrolase 32 family.</text>
</comment>
<organism evidence="7 8">
    <name type="scientific">Streptomyces canus</name>
    <dbReference type="NCBI Taxonomy" id="58343"/>
    <lineage>
        <taxon>Bacteria</taxon>
        <taxon>Bacillati</taxon>
        <taxon>Actinomycetota</taxon>
        <taxon>Actinomycetes</taxon>
        <taxon>Kitasatosporales</taxon>
        <taxon>Streptomycetaceae</taxon>
        <taxon>Streptomyces</taxon>
        <taxon>Streptomyces aurantiacus group</taxon>
    </lineage>
</organism>
<dbReference type="InterPro" id="IPR013320">
    <property type="entry name" value="ConA-like_dom_sf"/>
</dbReference>
<comment type="caution">
    <text evidence="7">The sequence shown here is derived from an EMBL/GenBank/DDBJ whole genome shotgun (WGS) entry which is preliminary data.</text>
</comment>
<dbReference type="InterPro" id="IPR013189">
    <property type="entry name" value="Glyco_hydro_32_C"/>
</dbReference>